<accession>A0AAN6PVG2</accession>
<dbReference type="InterPro" id="IPR012588">
    <property type="entry name" value="Exosome-assoc_fac_Rrp6_N"/>
</dbReference>
<dbReference type="AlphaFoldDB" id="A0AAN6PVG2"/>
<keyword evidence="12" id="KW-1185">Reference proteome</keyword>
<sequence length="879" mass="99006">MDSSQEFRHLRDAVQSALVSVTRAVNTLANEDLQFQRTVHPPVATRLDQSTERLLQLASGVLKSAGKFTAQRETRLDDVDDVEIQWKGVVDVVDTLLEKSDTCLDEYTGLIKRKDAPTAESGRDLKRSKPATDRLDWSLKRANILKPQNAFERKTDNLESGPWKPLLTTKPHAQTPLDASLTTFTNAEGQTQYKHPYEDEITSMRYPEPVYESHEAINYQPMEKTEATWVDTYEGVLQMLDELKKATEIAIDLEHHDYRSYPGLLSLMQISTRDKDWIVDTLVPWRHKLEVLNEVFADPKIIKVLHGAFMDTIWLQRDLGLYVVGLFDTFYACDTLGYAGKSLAFLLKKFVDFDADKRYQLADWRIRPLPAEMFYYARSDTHYLLYIYDMLRNELAGLAEQNNPDGNPIDRVIQKSKEVSLQRYENPFCDLESGAGNRGWYNTLLKSPALYNGEQFAVYKAVYKWRDDIARREDESPGYIMTQQVLNDIARIVPTDMKALWSLLESNARGLKTRLNELFQVIQEARERGATGPTMLEFFRQHSEGTYKASLEKQTKTIAQVEPVQLSIDELKSTRSQLWGDVALNSALDGTSKALPVDYQEMIPLYTLDLGAFREELPKPAGPSPNAREQEPEQEPVEEDDGFTLKTGRKRKAVDLDTTQASEDDSVSAIETDIEMDESAAADEPDSLDADSEGQGEDQVRSIKAQVGEEYQKQIKRARRQAKRLRSRGDPECAKQLVSDVKEAKRTEFRRRKDLLHQQQQQTTAASSSAASPSGAAEEQPTTTTASTSSTSSPGAQQDDEQQQPFDYTKAASVLHAPRDQASANGTGADGGGGQGKKGKRGKKRKEAFDPYAKKAGDAPAGARKMNYERSGRTATFKK</sequence>
<dbReference type="GO" id="GO:0071039">
    <property type="term" value="P:nuclear polyadenylation-dependent CUT catabolic process"/>
    <property type="evidence" value="ECO:0007669"/>
    <property type="project" value="TreeGrafter"/>
</dbReference>
<evidence type="ECO:0000256" key="7">
    <source>
        <dbReference type="ARBA" id="ARBA00023242"/>
    </source>
</evidence>
<dbReference type="FunFam" id="1.10.150.80:FF:000001">
    <property type="entry name" value="Putative exosome component 10"/>
    <property type="match status" value="1"/>
</dbReference>
<keyword evidence="2" id="KW-0698">rRNA processing</keyword>
<dbReference type="PROSITE" id="PS50967">
    <property type="entry name" value="HRDC"/>
    <property type="match status" value="1"/>
</dbReference>
<feature type="compositionally biased region" description="Basic residues" evidence="9">
    <location>
        <begin position="837"/>
        <end position="846"/>
    </location>
</feature>
<evidence type="ECO:0000313" key="12">
    <source>
        <dbReference type="Proteomes" id="UP001305647"/>
    </source>
</evidence>
<dbReference type="InterPro" id="IPR002121">
    <property type="entry name" value="HRDC_dom"/>
</dbReference>
<evidence type="ECO:0000256" key="2">
    <source>
        <dbReference type="ARBA" id="ARBA00022552"/>
    </source>
</evidence>
<evidence type="ECO:0000313" key="11">
    <source>
        <dbReference type="EMBL" id="KAK4098685.1"/>
    </source>
</evidence>
<dbReference type="InterPro" id="IPR010997">
    <property type="entry name" value="HRDC-like_sf"/>
</dbReference>
<dbReference type="InterPro" id="IPR044876">
    <property type="entry name" value="HRDC_dom_sf"/>
</dbReference>
<dbReference type="SUPFAM" id="SSF47819">
    <property type="entry name" value="HRDC-like"/>
    <property type="match status" value="1"/>
</dbReference>
<dbReference type="InterPro" id="IPR012337">
    <property type="entry name" value="RNaseH-like_sf"/>
</dbReference>
<dbReference type="GO" id="GO:0000467">
    <property type="term" value="P:exonucleolytic trimming to generate mature 3'-end of 5.8S rRNA from tricistronic rRNA transcript (SSU-rRNA, 5.8S rRNA, LSU-rRNA)"/>
    <property type="evidence" value="ECO:0007669"/>
    <property type="project" value="InterPro"/>
</dbReference>
<dbReference type="Gene3D" id="3.30.420.10">
    <property type="entry name" value="Ribonuclease H-like superfamily/Ribonuclease H"/>
    <property type="match status" value="1"/>
</dbReference>
<feature type="region of interest" description="Disordered" evidence="9">
    <location>
        <begin position="616"/>
        <end position="879"/>
    </location>
</feature>
<keyword evidence="7" id="KW-0539">Nucleus</keyword>
<evidence type="ECO:0000256" key="4">
    <source>
        <dbReference type="ARBA" id="ARBA00022801"/>
    </source>
</evidence>
<dbReference type="GO" id="GO:0071051">
    <property type="term" value="P:poly(A)-dependent snoRNA 3'-end processing"/>
    <property type="evidence" value="ECO:0007669"/>
    <property type="project" value="TreeGrafter"/>
</dbReference>
<dbReference type="CDD" id="cd06147">
    <property type="entry name" value="Rrp6p_like_exo"/>
    <property type="match status" value="1"/>
</dbReference>
<reference evidence="11" key="1">
    <citation type="journal article" date="2023" name="Mol. Phylogenet. Evol.">
        <title>Genome-scale phylogeny and comparative genomics of the fungal order Sordariales.</title>
        <authorList>
            <person name="Hensen N."/>
            <person name="Bonometti L."/>
            <person name="Westerberg I."/>
            <person name="Brannstrom I.O."/>
            <person name="Guillou S."/>
            <person name="Cros-Aarteil S."/>
            <person name="Calhoun S."/>
            <person name="Haridas S."/>
            <person name="Kuo A."/>
            <person name="Mondo S."/>
            <person name="Pangilinan J."/>
            <person name="Riley R."/>
            <person name="LaButti K."/>
            <person name="Andreopoulos B."/>
            <person name="Lipzen A."/>
            <person name="Chen C."/>
            <person name="Yan M."/>
            <person name="Daum C."/>
            <person name="Ng V."/>
            <person name="Clum A."/>
            <person name="Steindorff A."/>
            <person name="Ohm R.A."/>
            <person name="Martin F."/>
            <person name="Silar P."/>
            <person name="Natvig D.O."/>
            <person name="Lalanne C."/>
            <person name="Gautier V."/>
            <person name="Ament-Velasquez S.L."/>
            <person name="Kruys A."/>
            <person name="Hutchinson M.I."/>
            <person name="Powell A.J."/>
            <person name="Barry K."/>
            <person name="Miller A.N."/>
            <person name="Grigoriev I.V."/>
            <person name="Debuchy R."/>
            <person name="Gladieux P."/>
            <person name="Hiltunen Thoren M."/>
            <person name="Johannesson H."/>
        </authorList>
    </citation>
    <scope>NUCLEOTIDE SEQUENCE</scope>
    <source>
        <strain evidence="11">CBS 757.83</strain>
    </source>
</reference>
<dbReference type="PANTHER" id="PTHR12124:SF47">
    <property type="entry name" value="EXOSOME COMPONENT 10"/>
    <property type="match status" value="1"/>
</dbReference>
<comment type="similarity">
    <text evidence="8">Belongs to the exosome component 10/RRP6 family.</text>
</comment>
<dbReference type="GO" id="GO:0003727">
    <property type="term" value="F:single-stranded RNA binding"/>
    <property type="evidence" value="ECO:0007669"/>
    <property type="project" value="TreeGrafter"/>
</dbReference>
<feature type="domain" description="HRDC" evidence="10">
    <location>
        <begin position="452"/>
        <end position="532"/>
    </location>
</feature>
<feature type="compositionally biased region" description="Acidic residues" evidence="9">
    <location>
        <begin position="632"/>
        <end position="642"/>
    </location>
</feature>
<keyword evidence="3" id="KW-0540">Nuclease</keyword>
<dbReference type="Gene3D" id="1.10.150.80">
    <property type="entry name" value="HRDC domain"/>
    <property type="match status" value="1"/>
</dbReference>
<dbReference type="SUPFAM" id="SSF53098">
    <property type="entry name" value="Ribonuclease H-like"/>
    <property type="match status" value="1"/>
</dbReference>
<dbReference type="GO" id="GO:0071044">
    <property type="term" value="P:histone mRNA catabolic process"/>
    <property type="evidence" value="ECO:0007669"/>
    <property type="project" value="TreeGrafter"/>
</dbReference>
<evidence type="ECO:0000256" key="8">
    <source>
        <dbReference type="ARBA" id="ARBA00043957"/>
    </source>
</evidence>
<comment type="subcellular location">
    <subcellularLocation>
        <location evidence="1">Nucleus</location>
    </subcellularLocation>
</comment>
<keyword evidence="5" id="KW-0271">Exosome</keyword>
<dbReference type="InterPro" id="IPR045092">
    <property type="entry name" value="Rrp6-like"/>
</dbReference>
<feature type="compositionally biased region" description="Basic residues" evidence="9">
    <location>
        <begin position="714"/>
        <end position="726"/>
    </location>
</feature>
<evidence type="ECO:0000256" key="6">
    <source>
        <dbReference type="ARBA" id="ARBA00022839"/>
    </source>
</evidence>
<dbReference type="GO" id="GO:0005730">
    <property type="term" value="C:nucleolus"/>
    <property type="evidence" value="ECO:0007669"/>
    <property type="project" value="TreeGrafter"/>
</dbReference>
<gene>
    <name evidence="11" type="ORF">N658DRAFT_517831</name>
</gene>
<evidence type="ECO:0000259" key="10">
    <source>
        <dbReference type="PROSITE" id="PS50967"/>
    </source>
</evidence>
<evidence type="ECO:0000256" key="9">
    <source>
        <dbReference type="SAM" id="MobiDB-lite"/>
    </source>
</evidence>
<dbReference type="GO" id="GO:0000166">
    <property type="term" value="F:nucleotide binding"/>
    <property type="evidence" value="ECO:0007669"/>
    <property type="project" value="InterPro"/>
</dbReference>
<dbReference type="Pfam" id="PF00570">
    <property type="entry name" value="HRDC"/>
    <property type="match status" value="1"/>
</dbReference>
<keyword evidence="6" id="KW-0269">Exonuclease</keyword>
<dbReference type="GO" id="GO:0071040">
    <property type="term" value="P:nuclear polyadenylation-dependent antisense transcript catabolic process"/>
    <property type="evidence" value="ECO:0007669"/>
    <property type="project" value="TreeGrafter"/>
</dbReference>
<dbReference type="InterPro" id="IPR049559">
    <property type="entry name" value="Rrp6p-like_exo"/>
</dbReference>
<dbReference type="GO" id="GO:0071038">
    <property type="term" value="P:TRAMP-dependent tRNA surveillance pathway"/>
    <property type="evidence" value="ECO:0007669"/>
    <property type="project" value="TreeGrafter"/>
</dbReference>
<dbReference type="GO" id="GO:0071035">
    <property type="term" value="P:nuclear polyadenylation-dependent rRNA catabolic process"/>
    <property type="evidence" value="ECO:0007669"/>
    <property type="project" value="TreeGrafter"/>
</dbReference>
<dbReference type="EMBL" id="MU863656">
    <property type="protein sequence ID" value="KAK4098685.1"/>
    <property type="molecule type" value="Genomic_DNA"/>
</dbReference>
<dbReference type="SMART" id="SM00341">
    <property type="entry name" value="HRDC"/>
    <property type="match status" value="1"/>
</dbReference>
<evidence type="ECO:0000256" key="5">
    <source>
        <dbReference type="ARBA" id="ARBA00022835"/>
    </source>
</evidence>
<dbReference type="Pfam" id="PF08066">
    <property type="entry name" value="PMC2NT"/>
    <property type="match status" value="1"/>
</dbReference>
<dbReference type="Pfam" id="PF01612">
    <property type="entry name" value="DNA_pol_A_exo1"/>
    <property type="match status" value="1"/>
</dbReference>
<dbReference type="GO" id="GO:0071036">
    <property type="term" value="P:nuclear polyadenylation-dependent snoRNA catabolic process"/>
    <property type="evidence" value="ECO:0007669"/>
    <property type="project" value="TreeGrafter"/>
</dbReference>
<organism evidence="11 12">
    <name type="scientific">Parathielavia hyrcaniae</name>
    <dbReference type="NCBI Taxonomy" id="113614"/>
    <lineage>
        <taxon>Eukaryota</taxon>
        <taxon>Fungi</taxon>
        <taxon>Dikarya</taxon>
        <taxon>Ascomycota</taxon>
        <taxon>Pezizomycotina</taxon>
        <taxon>Sordariomycetes</taxon>
        <taxon>Sordariomycetidae</taxon>
        <taxon>Sordariales</taxon>
        <taxon>Chaetomiaceae</taxon>
        <taxon>Parathielavia</taxon>
    </lineage>
</organism>
<name>A0AAN6PVG2_9PEZI</name>
<dbReference type="FunFam" id="3.30.420.10:FF:000059">
    <property type="entry name" value="Exosome complex exonuclease Rrp6"/>
    <property type="match status" value="1"/>
</dbReference>
<dbReference type="SMART" id="SM00474">
    <property type="entry name" value="35EXOc"/>
    <property type="match status" value="1"/>
</dbReference>
<dbReference type="PANTHER" id="PTHR12124">
    <property type="entry name" value="POLYMYOSITIS/SCLERODERMA AUTOANTIGEN-RELATED"/>
    <property type="match status" value="1"/>
</dbReference>
<dbReference type="GO" id="GO:0000175">
    <property type="term" value="F:3'-5'-RNA exonuclease activity"/>
    <property type="evidence" value="ECO:0007669"/>
    <property type="project" value="InterPro"/>
</dbReference>
<evidence type="ECO:0000256" key="1">
    <source>
        <dbReference type="ARBA" id="ARBA00004123"/>
    </source>
</evidence>
<protein>
    <recommendedName>
        <fullName evidence="10">HRDC domain-containing protein</fullName>
    </recommendedName>
</protein>
<feature type="compositionally biased region" description="Basic and acidic residues" evidence="9">
    <location>
        <begin position="847"/>
        <end position="857"/>
    </location>
</feature>
<dbReference type="InterPro" id="IPR002562">
    <property type="entry name" value="3'-5'_exonuclease_dom"/>
</dbReference>
<proteinExistence type="inferred from homology"/>
<dbReference type="InterPro" id="IPR036397">
    <property type="entry name" value="RNaseH_sf"/>
</dbReference>
<reference evidence="11" key="2">
    <citation type="submission" date="2023-05" db="EMBL/GenBank/DDBJ databases">
        <authorList>
            <consortium name="Lawrence Berkeley National Laboratory"/>
            <person name="Steindorff A."/>
            <person name="Hensen N."/>
            <person name="Bonometti L."/>
            <person name="Westerberg I."/>
            <person name="Brannstrom I.O."/>
            <person name="Guillou S."/>
            <person name="Cros-Aarteil S."/>
            <person name="Calhoun S."/>
            <person name="Haridas S."/>
            <person name="Kuo A."/>
            <person name="Mondo S."/>
            <person name="Pangilinan J."/>
            <person name="Riley R."/>
            <person name="Labutti K."/>
            <person name="Andreopoulos B."/>
            <person name="Lipzen A."/>
            <person name="Chen C."/>
            <person name="Yanf M."/>
            <person name="Daum C."/>
            <person name="Ng V."/>
            <person name="Clum A."/>
            <person name="Ohm R."/>
            <person name="Martin F."/>
            <person name="Silar P."/>
            <person name="Natvig D."/>
            <person name="Lalanne C."/>
            <person name="Gautier V."/>
            <person name="Ament-Velasquez S.L."/>
            <person name="Kruys A."/>
            <person name="Hutchinson M.I."/>
            <person name="Powell A.J."/>
            <person name="Barry K."/>
            <person name="Miller A.N."/>
            <person name="Grigoriev I.V."/>
            <person name="Debuchy R."/>
            <person name="Gladieux P."/>
            <person name="Thoren M.H."/>
            <person name="Johannesson H."/>
        </authorList>
    </citation>
    <scope>NUCLEOTIDE SEQUENCE</scope>
    <source>
        <strain evidence="11">CBS 757.83</strain>
    </source>
</reference>
<feature type="compositionally biased region" description="Acidic residues" evidence="9">
    <location>
        <begin position="662"/>
        <end position="696"/>
    </location>
</feature>
<dbReference type="Proteomes" id="UP001305647">
    <property type="component" value="Unassembled WGS sequence"/>
</dbReference>
<dbReference type="GO" id="GO:0071037">
    <property type="term" value="P:nuclear polyadenylation-dependent snRNA catabolic process"/>
    <property type="evidence" value="ECO:0007669"/>
    <property type="project" value="TreeGrafter"/>
</dbReference>
<feature type="compositionally biased region" description="Low complexity" evidence="9">
    <location>
        <begin position="758"/>
        <end position="793"/>
    </location>
</feature>
<evidence type="ECO:0000256" key="3">
    <source>
        <dbReference type="ARBA" id="ARBA00022722"/>
    </source>
</evidence>
<comment type="caution">
    <text evidence="11">The sequence shown here is derived from an EMBL/GenBank/DDBJ whole genome shotgun (WGS) entry which is preliminary data.</text>
</comment>
<dbReference type="GO" id="GO:0000176">
    <property type="term" value="C:nuclear exosome (RNase complex)"/>
    <property type="evidence" value="ECO:0007669"/>
    <property type="project" value="InterPro"/>
</dbReference>
<keyword evidence="4" id="KW-0378">Hydrolase</keyword>